<comment type="caution">
    <text evidence="3">The sequence shown here is derived from an EMBL/GenBank/DDBJ whole genome shotgun (WGS) entry which is preliminary data.</text>
</comment>
<sequence>MAARGHAADESKSAARRGRAAAAVPPALPPPDAHVRALSAAHAEKTKSLLKSIDRLKAEISTLRAANKEHHRSAHIRALQRRLREQELVSDVLKQSLQSASAMTAAEVDDLVIRKTVAGPLRFRPKSREELANEVRALAQANDALRTRLETVRAARPAPAPPAAAAADSASPGSGSESARVGNGSSLPSLPGAAKAARGLDGGPSTASDVGLLRAADALGAEGDAAALREEAARLRTAVESREALLGRQAGEIEELERRVDQLTEFEDKARRLARKYLRVKAEAAALAADRSSSRGLTEEAELSSRRLRDRAAVLQAENADLSERLRREVAQRGAEAAAAEAEATALRRRAELAERAAEQAVAASGTRLSDLEAELGKSRDEDSHAGGSSEGGPPPESVDPFAEEDDDGLAESAGDGSAAEPVDPFADGDEGADEDEGDDGAASAPHAESVDPFAEEEAGEEAAGGAAGAPAPESVDPFADEDAVGDADEDEAAPERPSPRPPRHAGGTGPVAESSGAAFELSQSTVGGGGGGGGGDDGDDDDDDRVDGGPSWAQLSADD</sequence>
<feature type="compositionally biased region" description="Basic and acidic residues" evidence="2">
    <location>
        <begin position="375"/>
        <end position="385"/>
    </location>
</feature>
<evidence type="ECO:0000313" key="3">
    <source>
        <dbReference type="EMBL" id="KAA0176426.1"/>
    </source>
</evidence>
<keyword evidence="1" id="KW-0175">Coiled coil</keyword>
<feature type="compositionally biased region" description="Gly residues" evidence="2">
    <location>
        <begin position="527"/>
        <end position="536"/>
    </location>
</feature>
<feature type="compositionally biased region" description="Acidic residues" evidence="2">
    <location>
        <begin position="479"/>
        <end position="493"/>
    </location>
</feature>
<proteinExistence type="predicted"/>
<evidence type="ECO:0000313" key="4">
    <source>
        <dbReference type="Proteomes" id="UP000322899"/>
    </source>
</evidence>
<accession>A0A5A8EEZ8</accession>
<gene>
    <name evidence="3" type="ORF">FNF27_02122</name>
</gene>
<organism evidence="3 4">
    <name type="scientific">Cafeteria roenbergensis</name>
    <name type="common">Marine flagellate</name>
    <dbReference type="NCBI Taxonomy" id="33653"/>
    <lineage>
        <taxon>Eukaryota</taxon>
        <taxon>Sar</taxon>
        <taxon>Stramenopiles</taxon>
        <taxon>Bigyra</taxon>
        <taxon>Opalozoa</taxon>
        <taxon>Bicosoecida</taxon>
        <taxon>Cafeteriaceae</taxon>
        <taxon>Cafeteria</taxon>
    </lineage>
</organism>
<dbReference type="AlphaFoldDB" id="A0A5A8EEZ8"/>
<feature type="region of interest" description="Disordered" evidence="2">
    <location>
        <begin position="1"/>
        <end position="33"/>
    </location>
</feature>
<feature type="coiled-coil region" evidence="1">
    <location>
        <begin position="53"/>
        <end position="96"/>
    </location>
</feature>
<feature type="compositionally biased region" description="Acidic residues" evidence="2">
    <location>
        <begin position="427"/>
        <end position="440"/>
    </location>
</feature>
<feature type="region of interest" description="Disordered" evidence="2">
    <location>
        <begin position="154"/>
        <end position="204"/>
    </location>
</feature>
<feature type="compositionally biased region" description="Low complexity" evidence="2">
    <location>
        <begin position="163"/>
        <end position="180"/>
    </location>
</feature>
<evidence type="ECO:0000256" key="2">
    <source>
        <dbReference type="SAM" id="MobiDB-lite"/>
    </source>
</evidence>
<feature type="compositionally biased region" description="Acidic residues" evidence="2">
    <location>
        <begin position="537"/>
        <end position="546"/>
    </location>
</feature>
<dbReference type="Proteomes" id="UP000322899">
    <property type="component" value="Unassembled WGS sequence"/>
</dbReference>
<evidence type="ECO:0000256" key="1">
    <source>
        <dbReference type="SAM" id="Coils"/>
    </source>
</evidence>
<dbReference type="OrthoDB" id="71899at2759"/>
<feature type="compositionally biased region" description="Basic and acidic residues" evidence="2">
    <location>
        <begin position="1"/>
        <end position="13"/>
    </location>
</feature>
<protein>
    <submittedName>
        <fullName evidence="3">Uncharacterized protein</fullName>
    </submittedName>
</protein>
<feature type="compositionally biased region" description="Low complexity" evidence="2">
    <location>
        <begin position="462"/>
        <end position="474"/>
    </location>
</feature>
<dbReference type="EMBL" id="VLTO01000008">
    <property type="protein sequence ID" value="KAA0176426.1"/>
    <property type="molecule type" value="Genomic_DNA"/>
</dbReference>
<feature type="region of interest" description="Disordered" evidence="2">
    <location>
        <begin position="355"/>
        <end position="560"/>
    </location>
</feature>
<name>A0A5A8EEZ8_CAFRO</name>
<reference evidence="3 4" key="1">
    <citation type="submission" date="2019-07" db="EMBL/GenBank/DDBJ databases">
        <title>Genomes of Cafeteria roenbergensis.</title>
        <authorList>
            <person name="Fischer M.G."/>
            <person name="Hackl T."/>
            <person name="Roman M."/>
        </authorList>
    </citation>
    <scope>NUCLEOTIDE SEQUENCE [LARGE SCALE GENOMIC DNA]</scope>
    <source>
        <strain evidence="3 4">E4-10P</strain>
    </source>
</reference>